<dbReference type="InterPro" id="IPR036412">
    <property type="entry name" value="HAD-like_sf"/>
</dbReference>
<dbReference type="Pfam" id="PF00690">
    <property type="entry name" value="Cation_ATPase_N"/>
    <property type="match status" value="1"/>
</dbReference>
<dbReference type="GO" id="GO:0046872">
    <property type="term" value="F:metal ion binding"/>
    <property type="evidence" value="ECO:0007669"/>
    <property type="project" value="UniProtKB-KW"/>
</dbReference>
<keyword evidence="7 18" id="KW-0812">Transmembrane</keyword>
<evidence type="ECO:0000256" key="8">
    <source>
        <dbReference type="ARBA" id="ARBA00022723"/>
    </source>
</evidence>
<evidence type="ECO:0000256" key="18">
    <source>
        <dbReference type="RuleBase" id="RU361146"/>
    </source>
</evidence>
<dbReference type="Gene3D" id="1.20.1110.10">
    <property type="entry name" value="Calcium-transporting ATPase, transmembrane domain"/>
    <property type="match status" value="2"/>
</dbReference>
<evidence type="ECO:0000313" key="24">
    <source>
        <dbReference type="Proteomes" id="UP000007754"/>
    </source>
</evidence>
<comment type="caution">
    <text evidence="18">Lacks conserved residue(s) required for the propagation of feature annotation.</text>
</comment>
<dbReference type="FunFam" id="2.70.150.10:FF:000001">
    <property type="entry name" value="Calcium-transporting ATPase"/>
    <property type="match status" value="1"/>
</dbReference>
<evidence type="ECO:0000256" key="13">
    <source>
        <dbReference type="ARBA" id="ARBA00022860"/>
    </source>
</evidence>
<dbReference type="InterPro" id="IPR023214">
    <property type="entry name" value="HAD_sf"/>
</dbReference>
<dbReference type="InterPro" id="IPR023299">
    <property type="entry name" value="ATPase_P-typ_cyto_dom_N"/>
</dbReference>
<keyword evidence="5" id="KW-0597">Phosphoprotein</keyword>
<evidence type="ECO:0000256" key="19">
    <source>
        <dbReference type="SAM" id="MobiDB-lite"/>
    </source>
</evidence>
<dbReference type="InterPro" id="IPR059000">
    <property type="entry name" value="ATPase_P-type_domA"/>
</dbReference>
<evidence type="ECO:0000259" key="22">
    <source>
        <dbReference type="Pfam" id="PF00690"/>
    </source>
</evidence>
<dbReference type="EC" id="7.2.2.10" evidence="18"/>
<dbReference type="InterPro" id="IPR018303">
    <property type="entry name" value="ATPase_P-typ_P_site"/>
</dbReference>
<feature type="domain" description="P-type ATPase A" evidence="20">
    <location>
        <begin position="172"/>
        <end position="271"/>
    </location>
</feature>
<feature type="transmembrane region" description="Helical" evidence="18">
    <location>
        <begin position="355"/>
        <end position="376"/>
    </location>
</feature>
<evidence type="ECO:0000313" key="23">
    <source>
        <dbReference type="Ensembl" id="ENSTGUP00000029703.1"/>
    </source>
</evidence>
<feature type="region of interest" description="Disordered" evidence="19">
    <location>
        <begin position="1"/>
        <end position="23"/>
    </location>
</feature>
<evidence type="ECO:0000256" key="16">
    <source>
        <dbReference type="ARBA" id="ARBA00023065"/>
    </source>
</evidence>
<dbReference type="InterPro" id="IPR001757">
    <property type="entry name" value="P_typ_ATPase"/>
</dbReference>
<evidence type="ECO:0000256" key="15">
    <source>
        <dbReference type="ARBA" id="ARBA00022989"/>
    </source>
</evidence>
<dbReference type="InterPro" id="IPR044492">
    <property type="entry name" value="P_typ_ATPase_HD_dom"/>
</dbReference>
<evidence type="ECO:0000256" key="5">
    <source>
        <dbReference type="ARBA" id="ARBA00022553"/>
    </source>
</evidence>
<dbReference type="FunFam" id="1.20.1110.10:FF:000001">
    <property type="entry name" value="Calcium-transporting ATPase"/>
    <property type="match status" value="1"/>
</dbReference>
<dbReference type="Pfam" id="PF08282">
    <property type="entry name" value="Hydrolase_3"/>
    <property type="match status" value="1"/>
</dbReference>
<dbReference type="SUPFAM" id="SSF81660">
    <property type="entry name" value="Metal cation-transporting ATPase, ATP-binding domain N"/>
    <property type="match status" value="1"/>
</dbReference>
<feature type="compositionally biased region" description="Low complexity" evidence="19">
    <location>
        <begin position="1081"/>
        <end position="1093"/>
    </location>
</feature>
<dbReference type="PANTHER" id="PTHR24093">
    <property type="entry name" value="CATION TRANSPORTING ATPASE"/>
    <property type="match status" value="1"/>
</dbReference>
<keyword evidence="14" id="KW-1278">Translocase</keyword>
<sequence length="1142" mass="122306">PSDPPDPQTPPNTPRLSEGPQGCLRVPRGVTQVYQGVPRVAVGVTPVSPGLSEGPPELERRRRVFGRNWIPPRRPKSFAALVWEALQDVTLVILEVAALVSLGLSFYAPPSAADEACGQASGGAEDEGEAAAGWIEGAAILLSVACVVLVTASNDWSKERQFRGLQSRLQREQRAAVLRGGRLAQLPVADLVVGDVVQVKYGDLLPADGVLIQGNDLKIDESALTGESDHVRKAPDKDPLLLSGTHVMEGSGRMVVTAVGVNSQSGIIFTLLGAAGDDEDEGRDRKGDTTAGRVRWLRKRQDGAVAMEMQPLKSAEGGDAAEGTGTRPRGGPKKEKSVLQAKLTQLAVQIGKAGLAMSAITVIILVLYFVIETFVVQGRPWLAECAPLYVQYWVKFFIIGVTVLVVAVPEGLPLAVTISLAYSVKKMMKDNNLVRHLDACETMGNATAICSDKTGTLTTNRMTVVQAFVGGSHFGHPPAPAALAPPTLDLLAQAIAINSAYTSKILPPEAPGALPRQVGNKTECALLGLALALGRDPEAERAQVPEEHLVKVFTFNSERKSMSTVTRRPGGGFRLFCKGASEMVLRRCSSMLDAGGSPRVLGGAEREELLRRVVEPMAGGGLRTLALAFRDFPPRPEPPWEDEAAVVRELTCIAIVGIEDPVRPEVPEAIRKCQRAGITVRMVTGDNLDTARAIAAKCGILPAGSGEWLCLEGTEFNRRIRNERGEVEQERLDKVWPKLRVLARSSPTDKHTLVKGIIDSTIGDQRQVVAVTGDGTNDGPALKKADVGFAMGIAGTDVAKEASDIILTDDNFSSIVKAVMWGRNVYDSIAKFLQFQLTVNVVAVIVAFTGACITQDSPLKAVQMLWVNLIMDTLASLALATEPPTEALLLRKPYGREHPLLSGTMLRNILGHAAYQLLVIFTLLFAGEVLFDIDSGRAAPLHAPPSEHFTIIFNTFVLMQLFNELNARKLHGERNVFEGVCANPTFCTIVLGTFTVQVLIVQFGGKPFSCSSIGTHCSPLSAEQWLWCLFVGVGELLWGQVRDTPTWATPTWATPTWGHAHLGHAHLGDTPTWGTPTHLEGPQTHGTPTQGTPRLLLGDPPVPTVPTGVTPGGPSGDPSDPNDHRVSPLTQGDPRVTPVTPG</sequence>
<evidence type="ECO:0000256" key="1">
    <source>
        <dbReference type="ARBA" id="ARBA00004651"/>
    </source>
</evidence>
<feature type="compositionally biased region" description="Pro residues" evidence="19">
    <location>
        <begin position="1"/>
        <end position="13"/>
    </location>
</feature>
<feature type="region of interest" description="Disordered" evidence="19">
    <location>
        <begin position="1067"/>
        <end position="1142"/>
    </location>
</feature>
<dbReference type="SFLD" id="SFLDG00002">
    <property type="entry name" value="C1.7:_P-type_atpase_like"/>
    <property type="match status" value="1"/>
</dbReference>
<feature type="transmembrane region" description="Helical" evidence="18">
    <location>
        <begin position="396"/>
        <end position="422"/>
    </location>
</feature>
<protein>
    <recommendedName>
        <fullName evidence="18">Calcium-transporting ATPase</fullName>
        <ecNumber evidence="18">7.2.2.10</ecNumber>
    </recommendedName>
</protein>
<dbReference type="GO" id="GO:0005388">
    <property type="term" value="F:P-type calcium transporter activity"/>
    <property type="evidence" value="ECO:0007669"/>
    <property type="project" value="UniProtKB-EC"/>
</dbReference>
<dbReference type="NCBIfam" id="TIGR01494">
    <property type="entry name" value="ATPase_P-type"/>
    <property type="match status" value="3"/>
</dbReference>
<comment type="catalytic activity">
    <reaction evidence="18">
        <text>Ca(2+)(in) + ATP + H2O = Ca(2+)(out) + ADP + phosphate + H(+)</text>
        <dbReference type="Rhea" id="RHEA:18105"/>
        <dbReference type="ChEBI" id="CHEBI:15377"/>
        <dbReference type="ChEBI" id="CHEBI:15378"/>
        <dbReference type="ChEBI" id="CHEBI:29108"/>
        <dbReference type="ChEBI" id="CHEBI:30616"/>
        <dbReference type="ChEBI" id="CHEBI:43474"/>
        <dbReference type="ChEBI" id="CHEBI:456216"/>
        <dbReference type="EC" id="7.2.2.10"/>
    </reaction>
</comment>
<dbReference type="Pfam" id="PF00689">
    <property type="entry name" value="Cation_ATPase_C"/>
    <property type="match status" value="1"/>
</dbReference>
<keyword evidence="16 18" id="KW-0406">Ion transport</keyword>
<keyword evidence="13" id="KW-0112">Calmodulin-binding</keyword>
<evidence type="ECO:0000256" key="14">
    <source>
        <dbReference type="ARBA" id="ARBA00022967"/>
    </source>
</evidence>
<dbReference type="InterPro" id="IPR008250">
    <property type="entry name" value="ATPase_P-typ_transduc_dom_A_sf"/>
</dbReference>
<dbReference type="FunFam" id="1.20.1110.10:FF:000002">
    <property type="entry name" value="Calcium-transporting ATPase"/>
    <property type="match status" value="1"/>
</dbReference>
<keyword evidence="3 18" id="KW-0813">Transport</keyword>
<dbReference type="CDD" id="cd02081">
    <property type="entry name" value="P-type_ATPase_Ca_PMCA-like"/>
    <property type="match status" value="1"/>
</dbReference>
<proteinExistence type="inferred from homology"/>
<evidence type="ECO:0000256" key="7">
    <source>
        <dbReference type="ARBA" id="ARBA00022692"/>
    </source>
</evidence>
<keyword evidence="12" id="KW-0460">Magnesium</keyword>
<dbReference type="PRINTS" id="PR00119">
    <property type="entry name" value="CATATPASE"/>
</dbReference>
<organism evidence="23 24">
    <name type="scientific">Taeniopygia guttata</name>
    <name type="common">Zebra finch</name>
    <name type="synonym">Poephila guttata</name>
    <dbReference type="NCBI Taxonomy" id="59729"/>
    <lineage>
        <taxon>Eukaryota</taxon>
        <taxon>Metazoa</taxon>
        <taxon>Chordata</taxon>
        <taxon>Craniata</taxon>
        <taxon>Vertebrata</taxon>
        <taxon>Euteleostomi</taxon>
        <taxon>Archelosauria</taxon>
        <taxon>Archosauria</taxon>
        <taxon>Dinosauria</taxon>
        <taxon>Saurischia</taxon>
        <taxon>Theropoda</taxon>
        <taxon>Coelurosauria</taxon>
        <taxon>Aves</taxon>
        <taxon>Neognathae</taxon>
        <taxon>Neoaves</taxon>
        <taxon>Telluraves</taxon>
        <taxon>Australaves</taxon>
        <taxon>Passeriformes</taxon>
        <taxon>Passeroidea</taxon>
        <taxon>Estrildidae</taxon>
        <taxon>Estrildinae</taxon>
        <taxon>Taeniopygia</taxon>
    </lineage>
</organism>
<dbReference type="InterPro" id="IPR006408">
    <property type="entry name" value="P-type_ATPase_IIB"/>
</dbReference>
<evidence type="ECO:0000256" key="9">
    <source>
        <dbReference type="ARBA" id="ARBA00022741"/>
    </source>
</evidence>
<dbReference type="AlphaFoldDB" id="A0A674H5C9"/>
<evidence type="ECO:0000256" key="11">
    <source>
        <dbReference type="ARBA" id="ARBA00022840"/>
    </source>
</evidence>
<feature type="transmembrane region" description="Helical" evidence="18">
    <location>
        <begin position="913"/>
        <end position="931"/>
    </location>
</feature>
<keyword evidence="17 18" id="KW-0472">Membrane</keyword>
<dbReference type="Pfam" id="PF13246">
    <property type="entry name" value="Cation_ATPase"/>
    <property type="match status" value="1"/>
</dbReference>
<evidence type="ECO:0000256" key="10">
    <source>
        <dbReference type="ARBA" id="ARBA00022837"/>
    </source>
</evidence>
<dbReference type="FunFam" id="3.40.50.1000:FF:000007">
    <property type="entry name" value="Calcium-transporting ATPase"/>
    <property type="match status" value="1"/>
</dbReference>
<comment type="subcellular location">
    <subcellularLocation>
        <location evidence="1">Cell membrane</location>
        <topology evidence="1">Multi-pass membrane protein</topology>
    </subcellularLocation>
    <subcellularLocation>
        <location evidence="18">Membrane</location>
        <topology evidence="18">Multi-pass membrane protein</topology>
    </subcellularLocation>
</comment>
<evidence type="ECO:0000256" key="17">
    <source>
        <dbReference type="ARBA" id="ARBA00023136"/>
    </source>
</evidence>
<dbReference type="GO" id="GO:0005516">
    <property type="term" value="F:calmodulin binding"/>
    <property type="evidence" value="ECO:0007669"/>
    <property type="project" value="UniProtKB-KW"/>
</dbReference>
<feature type="domain" description="Cation-transporting P-type ATPase C-terminal" evidence="21">
    <location>
        <begin position="857"/>
        <end position="1042"/>
    </location>
</feature>
<dbReference type="SUPFAM" id="SSF81653">
    <property type="entry name" value="Calcium ATPase, transduction domain A"/>
    <property type="match status" value="1"/>
</dbReference>
<dbReference type="SFLD" id="SFLDS00003">
    <property type="entry name" value="Haloacid_Dehalogenase"/>
    <property type="match status" value="1"/>
</dbReference>
<evidence type="ECO:0000256" key="6">
    <source>
        <dbReference type="ARBA" id="ARBA00022568"/>
    </source>
</evidence>
<dbReference type="GO" id="GO:0051480">
    <property type="term" value="P:regulation of cytosolic calcium ion concentration"/>
    <property type="evidence" value="ECO:0007669"/>
    <property type="project" value="TreeGrafter"/>
</dbReference>
<dbReference type="Ensembl" id="ENSTGUT00000038988.1">
    <property type="protein sequence ID" value="ENSTGUP00000029703.1"/>
    <property type="gene ID" value="ENSTGUG00000022784.1"/>
</dbReference>
<reference evidence="23" key="2">
    <citation type="submission" date="2025-09" db="UniProtKB">
        <authorList>
            <consortium name="Ensembl"/>
        </authorList>
    </citation>
    <scope>IDENTIFICATION</scope>
</reference>
<dbReference type="GeneTree" id="ENSGT00940000154527"/>
<keyword evidence="4" id="KW-1003">Cell membrane</keyword>
<keyword evidence="10 18" id="KW-0106">Calcium</keyword>
<evidence type="ECO:0000256" key="4">
    <source>
        <dbReference type="ARBA" id="ARBA00022475"/>
    </source>
</evidence>
<dbReference type="InterPro" id="IPR004014">
    <property type="entry name" value="ATPase_P-typ_cation-transptr_N"/>
</dbReference>
<dbReference type="PANTHER" id="PTHR24093:SF284">
    <property type="entry name" value="PLASMA MEMBRANE CALCIUM-TRANSPORTING ATPASE 3"/>
    <property type="match status" value="1"/>
</dbReference>
<dbReference type="FunFam" id="1.20.1110.10:FF:000008">
    <property type="entry name" value="Calcium-transporting ATPase"/>
    <property type="match status" value="1"/>
</dbReference>
<keyword evidence="24" id="KW-1185">Reference proteome</keyword>
<evidence type="ECO:0000256" key="3">
    <source>
        <dbReference type="ARBA" id="ARBA00022448"/>
    </source>
</evidence>
<dbReference type="Proteomes" id="UP000007754">
    <property type="component" value="Unplaced"/>
</dbReference>
<keyword evidence="9 18" id="KW-0547">Nucleotide-binding</keyword>
<dbReference type="NCBIfam" id="TIGR01517">
    <property type="entry name" value="ATPase-IIB_Ca"/>
    <property type="match status" value="1"/>
</dbReference>
<dbReference type="GO" id="GO:0016887">
    <property type="term" value="F:ATP hydrolysis activity"/>
    <property type="evidence" value="ECO:0007669"/>
    <property type="project" value="InterPro"/>
</dbReference>
<feature type="transmembrane region" description="Helical" evidence="18">
    <location>
        <begin position="131"/>
        <end position="152"/>
    </location>
</feature>
<feature type="region of interest" description="Disordered" evidence="19">
    <location>
        <begin position="311"/>
        <end position="335"/>
    </location>
</feature>
<dbReference type="Gene3D" id="3.40.1110.10">
    <property type="entry name" value="Calcium-transporting ATPase, cytoplasmic domain N"/>
    <property type="match status" value="1"/>
</dbReference>
<dbReference type="GO" id="GO:0005524">
    <property type="term" value="F:ATP binding"/>
    <property type="evidence" value="ECO:0007669"/>
    <property type="project" value="UniProtKB-KW"/>
</dbReference>
<feature type="compositionally biased region" description="Low complexity" evidence="19">
    <location>
        <begin position="315"/>
        <end position="326"/>
    </location>
</feature>
<evidence type="ECO:0000256" key="2">
    <source>
        <dbReference type="ARBA" id="ARBA00006124"/>
    </source>
</evidence>
<dbReference type="GO" id="GO:0005886">
    <property type="term" value="C:plasma membrane"/>
    <property type="evidence" value="ECO:0007669"/>
    <property type="project" value="UniProtKB-SubCell"/>
</dbReference>
<accession>A0A674H5C9</accession>
<dbReference type="SFLD" id="SFLDF00027">
    <property type="entry name" value="p-type_atpase"/>
    <property type="match status" value="1"/>
</dbReference>
<dbReference type="SUPFAM" id="SSF56784">
    <property type="entry name" value="HAD-like"/>
    <property type="match status" value="1"/>
</dbReference>
<dbReference type="InterPro" id="IPR006068">
    <property type="entry name" value="ATPase_P-typ_cation-transptr_C"/>
</dbReference>
<comment type="function">
    <text evidence="18">Catalyzes the hydrolysis of ATP coupled with the transport of calcium.</text>
</comment>
<name>A0A674H5C9_TAEGU</name>
<dbReference type="Gene3D" id="3.40.50.1000">
    <property type="entry name" value="HAD superfamily/HAD-like"/>
    <property type="match status" value="1"/>
</dbReference>
<evidence type="ECO:0000259" key="20">
    <source>
        <dbReference type="Pfam" id="PF00122"/>
    </source>
</evidence>
<keyword evidence="8" id="KW-0479">Metal-binding</keyword>
<evidence type="ECO:0000256" key="12">
    <source>
        <dbReference type="ARBA" id="ARBA00022842"/>
    </source>
</evidence>
<dbReference type="SUPFAM" id="SSF81665">
    <property type="entry name" value="Calcium ATPase, transmembrane domain M"/>
    <property type="match status" value="1"/>
</dbReference>
<reference evidence="23" key="1">
    <citation type="submission" date="2025-08" db="UniProtKB">
        <authorList>
            <consortium name="Ensembl"/>
        </authorList>
    </citation>
    <scope>IDENTIFICATION</scope>
</reference>
<dbReference type="PROSITE" id="PS00154">
    <property type="entry name" value="ATPASE_E1_E2"/>
    <property type="match status" value="1"/>
</dbReference>
<dbReference type="Gene3D" id="2.70.150.10">
    <property type="entry name" value="Calcium-transporting ATPase, cytoplasmic transduction domain A"/>
    <property type="match status" value="1"/>
</dbReference>
<dbReference type="GO" id="GO:0030165">
    <property type="term" value="F:PDZ domain binding"/>
    <property type="evidence" value="ECO:0007669"/>
    <property type="project" value="TreeGrafter"/>
</dbReference>
<keyword evidence="6 18" id="KW-0109">Calcium transport</keyword>
<evidence type="ECO:0000259" key="21">
    <source>
        <dbReference type="Pfam" id="PF00689"/>
    </source>
</evidence>
<dbReference type="Pfam" id="PF00122">
    <property type="entry name" value="E1-E2_ATPase"/>
    <property type="match status" value="1"/>
</dbReference>
<feature type="domain" description="Cation-transporting P-type ATPase N-terminal" evidence="22">
    <location>
        <begin position="50"/>
        <end position="101"/>
    </location>
</feature>
<dbReference type="InterPro" id="IPR023298">
    <property type="entry name" value="ATPase_P-typ_TM_dom_sf"/>
</dbReference>
<keyword evidence="15 18" id="KW-1133">Transmembrane helix</keyword>
<comment type="similarity">
    <text evidence="2 18">Belongs to the cation transport ATPase (P-type) (TC 3.A.3) family. Type IIB subfamily.</text>
</comment>
<keyword evidence="11 18" id="KW-0067">ATP-binding</keyword>